<name>A0A5C3EL90_9BASI</name>
<keyword evidence="15" id="KW-1185">Reference proteome</keyword>
<evidence type="ECO:0000313" key="14">
    <source>
        <dbReference type="EMBL" id="SPO30507.1"/>
    </source>
</evidence>
<feature type="compositionally biased region" description="Low complexity" evidence="11">
    <location>
        <begin position="165"/>
        <end position="217"/>
    </location>
</feature>
<dbReference type="EMBL" id="OOIN01000033">
    <property type="protein sequence ID" value="SPO30507.1"/>
    <property type="molecule type" value="Genomic_DNA"/>
</dbReference>
<dbReference type="GO" id="GO:0005576">
    <property type="term" value="C:extracellular region"/>
    <property type="evidence" value="ECO:0007669"/>
    <property type="project" value="UniProtKB-SubCell"/>
</dbReference>
<evidence type="ECO:0000256" key="4">
    <source>
        <dbReference type="ARBA" id="ARBA00022729"/>
    </source>
</evidence>
<dbReference type="AlphaFoldDB" id="A0A5C3EL90"/>
<sequence length="628" mass="68740">MPRPRSQAPNSAADAYYSPDPMSPTFSPPGEYTEFQTLRPGTPGSFGHHSVASTNFEKYDRDGAQTPQAQGLLQSVDGGRGQRSSTYYFNKEGGAAAGAGAAAAGFHQYQGRRGQGYNPANTAALENGLPSRKRQNFIRRRPILFSLIVLLVLIAAGVGAGVGISQSKKSNDKNLSAAANSNKDSSGSNSGVSNDGSSSSGNSNSNSNGAGSNRGNGTPTSTAPSAPKITPFPHYSWTDTNTKAYGVSLGSWLVLERWQLEDWMVQQGGANAWDEYRLTQNLGSRAASVLNDHQNSWVTEADMDTLQNSGVNIVRIPIPFWAFIPTVSGEPYLNDMNMYKNQLNKMLQWCYSRGMYVMLDLHAMPGSQNGDQSSGHNTTNIQWFEQTNQDRSDTFLKNVLDWATTSNYSSIINSIGVVNEPRIVNDNWALNQTRFQITQSYYERSYATCLKYNMPMTFHNGFAPGTVLEKMNLWRPFVSGKNPNMLIYEDHPYPGWFSTPEPGPDQIQTSVCEYGSAGSQFPVPIVMGEFSAIQNTNSSNYAQTYLQMQLSTYGWSAGSIFWNFKANTSKLQILALSDSLMQLYSYVDMIAAGTMPNPGKGGNVRNFYSNLPNPCGGFQTYGWSNPAS</sequence>
<keyword evidence="12" id="KW-0472">Membrane</keyword>
<evidence type="ECO:0000256" key="7">
    <source>
        <dbReference type="ARBA" id="ARBA00023316"/>
    </source>
</evidence>
<gene>
    <name evidence="14" type="ORF">UTRI_06437</name>
</gene>
<dbReference type="InterPro" id="IPR050386">
    <property type="entry name" value="Glycosyl_hydrolase_5"/>
</dbReference>
<dbReference type="InterPro" id="IPR001547">
    <property type="entry name" value="Glyco_hydro_5"/>
</dbReference>
<evidence type="ECO:0000313" key="15">
    <source>
        <dbReference type="Proteomes" id="UP000324022"/>
    </source>
</evidence>
<dbReference type="InterPro" id="IPR017853">
    <property type="entry name" value="GH"/>
</dbReference>
<feature type="domain" description="Glycoside hydrolase family 5" evidence="13">
    <location>
        <begin position="297"/>
        <end position="556"/>
    </location>
</feature>
<proteinExistence type="inferred from homology"/>
<evidence type="ECO:0000256" key="5">
    <source>
        <dbReference type="ARBA" id="ARBA00022801"/>
    </source>
</evidence>
<dbReference type="SUPFAM" id="SSF51445">
    <property type="entry name" value="(Trans)glycosidases"/>
    <property type="match status" value="1"/>
</dbReference>
<keyword evidence="12" id="KW-1133">Transmembrane helix</keyword>
<keyword evidence="4" id="KW-0732">Signal</keyword>
<dbReference type="GO" id="GO:0009986">
    <property type="term" value="C:cell surface"/>
    <property type="evidence" value="ECO:0007669"/>
    <property type="project" value="TreeGrafter"/>
</dbReference>
<dbReference type="Proteomes" id="UP000324022">
    <property type="component" value="Unassembled WGS sequence"/>
</dbReference>
<dbReference type="PANTHER" id="PTHR31297">
    <property type="entry name" value="GLUCAN ENDO-1,6-BETA-GLUCOSIDASE B"/>
    <property type="match status" value="1"/>
</dbReference>
<comment type="similarity">
    <text evidence="2 10">Belongs to the glycosyl hydrolase 5 (cellulase A) family.</text>
</comment>
<evidence type="ECO:0000256" key="6">
    <source>
        <dbReference type="ARBA" id="ARBA00023295"/>
    </source>
</evidence>
<keyword evidence="7" id="KW-0961">Cell wall biogenesis/degradation</keyword>
<evidence type="ECO:0000256" key="12">
    <source>
        <dbReference type="SAM" id="Phobius"/>
    </source>
</evidence>
<dbReference type="OrthoDB" id="62120at2759"/>
<evidence type="ECO:0000256" key="8">
    <source>
        <dbReference type="ARBA" id="ARBA00036824"/>
    </source>
</evidence>
<dbReference type="GO" id="GO:0071555">
    <property type="term" value="P:cell wall organization"/>
    <property type="evidence" value="ECO:0007669"/>
    <property type="project" value="UniProtKB-KW"/>
</dbReference>
<dbReference type="EC" id="3.2.1.58" evidence="9"/>
<keyword evidence="3" id="KW-0964">Secreted</keyword>
<evidence type="ECO:0000256" key="1">
    <source>
        <dbReference type="ARBA" id="ARBA00004613"/>
    </source>
</evidence>
<dbReference type="Pfam" id="PF00150">
    <property type="entry name" value="Cellulase"/>
    <property type="match status" value="1"/>
</dbReference>
<keyword evidence="6 10" id="KW-0326">Glycosidase</keyword>
<feature type="region of interest" description="Disordered" evidence="11">
    <location>
        <begin position="1"/>
        <end position="51"/>
    </location>
</feature>
<evidence type="ECO:0000256" key="10">
    <source>
        <dbReference type="RuleBase" id="RU361153"/>
    </source>
</evidence>
<comment type="subcellular location">
    <subcellularLocation>
        <location evidence="1">Secreted</location>
    </subcellularLocation>
</comment>
<feature type="transmembrane region" description="Helical" evidence="12">
    <location>
        <begin position="143"/>
        <end position="164"/>
    </location>
</feature>
<dbReference type="GO" id="GO:0009251">
    <property type="term" value="P:glucan catabolic process"/>
    <property type="evidence" value="ECO:0007669"/>
    <property type="project" value="TreeGrafter"/>
</dbReference>
<dbReference type="Gene3D" id="3.20.20.80">
    <property type="entry name" value="Glycosidases"/>
    <property type="match status" value="1"/>
</dbReference>
<organism evidence="14 15">
    <name type="scientific">Ustilago trichophora</name>
    <dbReference type="NCBI Taxonomy" id="86804"/>
    <lineage>
        <taxon>Eukaryota</taxon>
        <taxon>Fungi</taxon>
        <taxon>Dikarya</taxon>
        <taxon>Basidiomycota</taxon>
        <taxon>Ustilaginomycotina</taxon>
        <taxon>Ustilaginomycetes</taxon>
        <taxon>Ustilaginales</taxon>
        <taxon>Ustilaginaceae</taxon>
        <taxon>Ustilago</taxon>
    </lineage>
</organism>
<dbReference type="PANTHER" id="PTHR31297:SF1">
    <property type="entry name" value="GLUCAN 1,3-BETA-GLUCOSIDASE I_II-RELATED"/>
    <property type="match status" value="1"/>
</dbReference>
<comment type="catalytic activity">
    <reaction evidence="8">
        <text>Successive hydrolysis of beta-D-glucose units from the non-reducing ends of (1-&gt;3)-beta-D-glucans, releasing alpha-glucose.</text>
        <dbReference type="EC" id="3.2.1.58"/>
    </reaction>
</comment>
<evidence type="ECO:0000256" key="3">
    <source>
        <dbReference type="ARBA" id="ARBA00022525"/>
    </source>
</evidence>
<keyword evidence="12" id="KW-0812">Transmembrane</keyword>
<feature type="region of interest" description="Disordered" evidence="11">
    <location>
        <begin position="165"/>
        <end position="229"/>
    </location>
</feature>
<evidence type="ECO:0000259" key="13">
    <source>
        <dbReference type="Pfam" id="PF00150"/>
    </source>
</evidence>
<keyword evidence="5 10" id="KW-0378">Hydrolase</keyword>
<accession>A0A5C3EL90</accession>
<protein>
    <recommendedName>
        <fullName evidence="9">glucan 1,3-beta-glucosidase</fullName>
        <ecNumber evidence="9">3.2.1.58</ecNumber>
    </recommendedName>
</protein>
<evidence type="ECO:0000256" key="11">
    <source>
        <dbReference type="SAM" id="MobiDB-lite"/>
    </source>
</evidence>
<evidence type="ECO:0000256" key="2">
    <source>
        <dbReference type="ARBA" id="ARBA00005641"/>
    </source>
</evidence>
<reference evidence="14 15" key="1">
    <citation type="submission" date="2018-03" db="EMBL/GenBank/DDBJ databases">
        <authorList>
            <person name="Guldener U."/>
        </authorList>
    </citation>
    <scope>NUCLEOTIDE SEQUENCE [LARGE SCALE GENOMIC DNA]</scope>
    <source>
        <strain evidence="14 15">NBRC100155</strain>
    </source>
</reference>
<dbReference type="GO" id="GO:0004338">
    <property type="term" value="F:glucan exo-1,3-beta-glucosidase activity"/>
    <property type="evidence" value="ECO:0007669"/>
    <property type="project" value="UniProtKB-EC"/>
</dbReference>
<evidence type="ECO:0000256" key="9">
    <source>
        <dbReference type="ARBA" id="ARBA00038929"/>
    </source>
</evidence>